<dbReference type="AlphaFoldDB" id="A0A953NAR4"/>
<sequence length="286" mass="31745">MADCNGIISQMFIYPVKSCAGIEINQATLTATGLAFDREWMIVDQDGLFLTQRQIPHMVWITPELTSHSLKLKAPDQPTLEIEFNQRGASRSVTVWRDTLLADDMGDEAAAWLDQYLAVPGKRFRLVRFAKDAKRLSSKDWTKEIDAANMFSDGFAVLVATQRSLDILNERLLKQGHETVDMLRFRPNIVIEGLEAHTEDNLSELHLHTASGLVALGLVKPCPRCPIPNIDPYTANSTHEVMDTLATYRALARMDGAVCFGMNAIVLSGIGQTLHVGQGFEADYAI</sequence>
<proteinExistence type="predicted"/>
<dbReference type="GO" id="GO:0030151">
    <property type="term" value="F:molybdenum ion binding"/>
    <property type="evidence" value="ECO:0007669"/>
    <property type="project" value="InterPro"/>
</dbReference>
<keyword evidence="3" id="KW-1185">Reference proteome</keyword>
<dbReference type="InterPro" id="IPR005303">
    <property type="entry name" value="MOCOS_middle"/>
</dbReference>
<dbReference type="SUPFAM" id="SSF141673">
    <property type="entry name" value="MOSC N-terminal domain-like"/>
    <property type="match status" value="1"/>
</dbReference>
<accession>A0A953NAR4</accession>
<evidence type="ECO:0000259" key="1">
    <source>
        <dbReference type="PROSITE" id="PS51340"/>
    </source>
</evidence>
<dbReference type="Proteomes" id="UP000739565">
    <property type="component" value="Unassembled WGS sequence"/>
</dbReference>
<name>A0A953NAR4_9BURK</name>
<organism evidence="2 3">
    <name type="scientific">Zwartia hollandica</name>
    <dbReference type="NCBI Taxonomy" id="324606"/>
    <lineage>
        <taxon>Bacteria</taxon>
        <taxon>Pseudomonadati</taxon>
        <taxon>Pseudomonadota</taxon>
        <taxon>Betaproteobacteria</taxon>
        <taxon>Burkholderiales</taxon>
        <taxon>Alcaligenaceae</taxon>
        <taxon>Zwartia</taxon>
    </lineage>
</organism>
<evidence type="ECO:0000313" key="2">
    <source>
        <dbReference type="EMBL" id="MBZ1351962.1"/>
    </source>
</evidence>
<dbReference type="GO" id="GO:0003824">
    <property type="term" value="F:catalytic activity"/>
    <property type="evidence" value="ECO:0007669"/>
    <property type="project" value="InterPro"/>
</dbReference>
<reference evidence="2" key="1">
    <citation type="submission" date="2021-07" db="EMBL/GenBank/DDBJ databases">
        <title>New genus and species of the family Alcaligenaceae.</title>
        <authorList>
            <person name="Hahn M.W."/>
        </authorList>
    </citation>
    <scope>NUCLEOTIDE SEQUENCE</scope>
    <source>
        <strain evidence="2">LF4-65</strain>
    </source>
</reference>
<dbReference type="SUPFAM" id="SSF50800">
    <property type="entry name" value="PK beta-barrel domain-like"/>
    <property type="match status" value="1"/>
</dbReference>
<dbReference type="RefSeq" id="WP_259662368.1">
    <property type="nucleotide sequence ID" value="NZ_JAHXRI010000025.1"/>
</dbReference>
<gene>
    <name evidence="2" type="ORF">KZZ10_15060</name>
</gene>
<dbReference type="PROSITE" id="PS51340">
    <property type="entry name" value="MOSC"/>
    <property type="match status" value="1"/>
</dbReference>
<dbReference type="PANTHER" id="PTHR14237:SF19">
    <property type="entry name" value="MITOCHONDRIAL AMIDOXIME REDUCING COMPONENT 1"/>
    <property type="match status" value="1"/>
</dbReference>
<feature type="domain" description="MOSC" evidence="1">
    <location>
        <begin position="111"/>
        <end position="283"/>
    </location>
</feature>
<protein>
    <submittedName>
        <fullName evidence="2">MOSC N-terminal beta barrel domain-containing protein</fullName>
    </submittedName>
</protein>
<dbReference type="InterPro" id="IPR005302">
    <property type="entry name" value="MoCF_Sase_C"/>
</dbReference>
<comment type="caution">
    <text evidence="2">The sequence shown here is derived from an EMBL/GenBank/DDBJ whole genome shotgun (WGS) entry which is preliminary data.</text>
</comment>
<dbReference type="InterPro" id="IPR011037">
    <property type="entry name" value="Pyrv_Knase-like_insert_dom_sf"/>
</dbReference>
<dbReference type="EMBL" id="JAHXRI010000025">
    <property type="protein sequence ID" value="MBZ1351962.1"/>
    <property type="molecule type" value="Genomic_DNA"/>
</dbReference>
<dbReference type="PANTHER" id="PTHR14237">
    <property type="entry name" value="MOLYBDOPTERIN COFACTOR SULFURASE MOSC"/>
    <property type="match status" value="1"/>
</dbReference>
<evidence type="ECO:0000313" key="3">
    <source>
        <dbReference type="Proteomes" id="UP000739565"/>
    </source>
</evidence>
<dbReference type="GO" id="GO:0030170">
    <property type="term" value="F:pyridoxal phosphate binding"/>
    <property type="evidence" value="ECO:0007669"/>
    <property type="project" value="InterPro"/>
</dbReference>
<dbReference type="Pfam" id="PF03473">
    <property type="entry name" value="MOSC"/>
    <property type="match status" value="1"/>
</dbReference>
<dbReference type="Pfam" id="PF03476">
    <property type="entry name" value="MOSC_N"/>
    <property type="match status" value="1"/>
</dbReference>